<feature type="compositionally biased region" description="Polar residues" evidence="1">
    <location>
        <begin position="1"/>
        <end position="26"/>
    </location>
</feature>
<dbReference type="EMBL" id="PGCJ01000605">
    <property type="protein sequence ID" value="PLW25588.1"/>
    <property type="molecule type" value="Genomic_DNA"/>
</dbReference>
<dbReference type="PANTHER" id="PTHR37988">
    <property type="entry name" value="UPF0592 MEMBRANE PROTEIN C7D4.03C"/>
    <property type="match status" value="1"/>
</dbReference>
<accession>A0A2N5TJK1</accession>
<proteinExistence type="predicted"/>
<gene>
    <name evidence="2" type="ORF">PCANC_27738</name>
</gene>
<evidence type="ECO:0000256" key="1">
    <source>
        <dbReference type="SAM" id="MobiDB-lite"/>
    </source>
</evidence>
<dbReference type="STRING" id="200324.A0A2N5TJK1"/>
<feature type="compositionally biased region" description="Low complexity" evidence="1">
    <location>
        <begin position="46"/>
        <end position="58"/>
    </location>
</feature>
<organism evidence="2 3">
    <name type="scientific">Puccinia coronata f. sp. avenae</name>
    <dbReference type="NCBI Taxonomy" id="200324"/>
    <lineage>
        <taxon>Eukaryota</taxon>
        <taxon>Fungi</taxon>
        <taxon>Dikarya</taxon>
        <taxon>Basidiomycota</taxon>
        <taxon>Pucciniomycotina</taxon>
        <taxon>Pucciniomycetes</taxon>
        <taxon>Pucciniales</taxon>
        <taxon>Pucciniaceae</taxon>
        <taxon>Puccinia</taxon>
    </lineage>
</organism>
<dbReference type="Proteomes" id="UP000235388">
    <property type="component" value="Unassembled WGS sequence"/>
</dbReference>
<protein>
    <submittedName>
        <fullName evidence="2">Uncharacterized protein</fullName>
    </submittedName>
</protein>
<dbReference type="OrthoDB" id="2513807at2759"/>
<sequence length="215" mass="23270">MANKQPATAATSKSHLPQSTSISNPHPFQPTSATAPAAAAPPLPTKPKSTAAAASTSPKDCGLPRVIDHLHAAAKWNTLETILLNFQTMHHANQREPPPGQATLESSRTHLTVGLTNHLLPFLKNQTGFYSAVYQDQNLAASHCSILLGWLGLIFDKLREPQPTSRAACLDGVSGILKSHFFDSHNINANLEALKKYRSVLVMVLNFVIDKLNDK</sequence>
<dbReference type="PANTHER" id="PTHR37988:SF1">
    <property type="entry name" value="UPF0592 MEMBRANE PROTEIN C7D4.03C"/>
    <property type="match status" value="1"/>
</dbReference>
<evidence type="ECO:0000313" key="3">
    <source>
        <dbReference type="Proteomes" id="UP000235388"/>
    </source>
</evidence>
<feature type="region of interest" description="Disordered" evidence="1">
    <location>
        <begin position="1"/>
        <end position="58"/>
    </location>
</feature>
<keyword evidence="3" id="KW-1185">Reference proteome</keyword>
<reference evidence="2 3" key="1">
    <citation type="submission" date="2017-11" db="EMBL/GenBank/DDBJ databases">
        <title>De novo assembly and phasing of dikaryotic genomes from two isolates of Puccinia coronata f. sp. avenae, the causal agent of oat crown rust.</title>
        <authorList>
            <person name="Miller M.E."/>
            <person name="Zhang Y."/>
            <person name="Omidvar V."/>
            <person name="Sperschneider J."/>
            <person name="Schwessinger B."/>
            <person name="Raley C."/>
            <person name="Palmer J.M."/>
            <person name="Garnica D."/>
            <person name="Upadhyaya N."/>
            <person name="Rathjen J."/>
            <person name="Taylor J.M."/>
            <person name="Park R.F."/>
            <person name="Dodds P.N."/>
            <person name="Hirsch C.D."/>
            <person name="Kianian S.F."/>
            <person name="Figueroa M."/>
        </authorList>
    </citation>
    <scope>NUCLEOTIDE SEQUENCE [LARGE SCALE GENOMIC DNA]</scope>
    <source>
        <strain evidence="2">12NC29</strain>
    </source>
</reference>
<evidence type="ECO:0000313" key="2">
    <source>
        <dbReference type="EMBL" id="PLW25588.1"/>
    </source>
</evidence>
<feature type="non-terminal residue" evidence="2">
    <location>
        <position position="215"/>
    </location>
</feature>
<name>A0A2N5TJK1_9BASI</name>
<dbReference type="AlphaFoldDB" id="A0A2N5TJK1"/>
<comment type="caution">
    <text evidence="2">The sequence shown here is derived from an EMBL/GenBank/DDBJ whole genome shotgun (WGS) entry which is preliminary data.</text>
</comment>